<proteinExistence type="predicted"/>
<feature type="transmembrane region" description="Helical" evidence="3">
    <location>
        <begin position="164"/>
        <end position="184"/>
    </location>
</feature>
<dbReference type="InterPro" id="IPR041678">
    <property type="entry name" value="TetR_C_16"/>
</dbReference>
<dbReference type="SUPFAM" id="SSF48498">
    <property type="entry name" value="Tetracyclin repressor-like, C-terminal domain"/>
    <property type="match status" value="1"/>
</dbReference>
<organism evidence="5 6">
    <name type="scientific">Natronoglycomyces albus</name>
    <dbReference type="NCBI Taxonomy" id="2811108"/>
    <lineage>
        <taxon>Bacteria</taxon>
        <taxon>Bacillati</taxon>
        <taxon>Actinomycetota</taxon>
        <taxon>Actinomycetes</taxon>
        <taxon>Glycomycetales</taxon>
        <taxon>Glycomycetaceae</taxon>
        <taxon>Natronoglycomyces</taxon>
    </lineage>
</organism>
<dbReference type="InterPro" id="IPR001647">
    <property type="entry name" value="HTH_TetR"/>
</dbReference>
<reference evidence="5" key="1">
    <citation type="submission" date="2021-02" db="EMBL/GenBank/DDBJ databases">
        <title>Natronoglycomyces albus gen. nov., sp. nov, a haloalkaliphilic actinobacterium from a soda solonchak soil.</title>
        <authorList>
            <person name="Sorokin D.Y."/>
            <person name="Khijniak T.V."/>
            <person name="Zakharycheva A.P."/>
            <person name="Boueva O.V."/>
            <person name="Ariskina E.V."/>
            <person name="Hahnke R.L."/>
            <person name="Bunk B."/>
            <person name="Sproer C."/>
            <person name="Schumann P."/>
            <person name="Evtushenko L.I."/>
            <person name="Kublanov I.V."/>
        </authorList>
    </citation>
    <scope>NUCLEOTIDE SEQUENCE</scope>
    <source>
        <strain evidence="5">DSM 106290</strain>
    </source>
</reference>
<gene>
    <name evidence="5" type="ORF">JQS30_00925</name>
</gene>
<evidence type="ECO:0000256" key="1">
    <source>
        <dbReference type="ARBA" id="ARBA00023125"/>
    </source>
</evidence>
<feature type="domain" description="HTH tetR-type" evidence="4">
    <location>
        <begin position="11"/>
        <end position="71"/>
    </location>
</feature>
<keyword evidence="3" id="KW-0812">Transmembrane</keyword>
<dbReference type="GO" id="GO:0000976">
    <property type="term" value="F:transcription cis-regulatory region binding"/>
    <property type="evidence" value="ECO:0007669"/>
    <property type="project" value="TreeGrafter"/>
</dbReference>
<dbReference type="InterPro" id="IPR050109">
    <property type="entry name" value="HTH-type_TetR-like_transc_reg"/>
</dbReference>
<dbReference type="InterPro" id="IPR009057">
    <property type="entry name" value="Homeodomain-like_sf"/>
</dbReference>
<dbReference type="Pfam" id="PF00440">
    <property type="entry name" value="TetR_N"/>
    <property type="match status" value="1"/>
</dbReference>
<dbReference type="Gene3D" id="1.10.10.60">
    <property type="entry name" value="Homeodomain-like"/>
    <property type="match status" value="1"/>
</dbReference>
<evidence type="ECO:0000313" key="6">
    <source>
        <dbReference type="Proteomes" id="UP000662939"/>
    </source>
</evidence>
<dbReference type="PRINTS" id="PR00455">
    <property type="entry name" value="HTHTETR"/>
</dbReference>
<evidence type="ECO:0000256" key="3">
    <source>
        <dbReference type="SAM" id="Phobius"/>
    </source>
</evidence>
<evidence type="ECO:0000256" key="2">
    <source>
        <dbReference type="PROSITE-ProRule" id="PRU00335"/>
    </source>
</evidence>
<dbReference type="SUPFAM" id="SSF46689">
    <property type="entry name" value="Homeodomain-like"/>
    <property type="match status" value="1"/>
</dbReference>
<sequence length="201" mass="22213">MKRSGRRPGKPDTREEILVSARELFATLGFDRASVRRIAAEANVDPALVHHYFGSKNDLFLAAVDLPFDPAVKVRTVAQPGVEGLGERLIHMFVTMWDSPAAERLVALFRAAHGEEQSANLVRKVFESRIMDVLNGVLGQTVDHIDMRANLVASQLFGLAMTRYILRLQPLASLSVAALVTIYAPTVQRYLTMDLSAVVNE</sequence>
<dbReference type="PROSITE" id="PS50977">
    <property type="entry name" value="HTH_TETR_2"/>
    <property type="match status" value="1"/>
</dbReference>
<protein>
    <submittedName>
        <fullName evidence="5">TetR family transcriptional regulator</fullName>
    </submittedName>
</protein>
<dbReference type="InterPro" id="IPR036271">
    <property type="entry name" value="Tet_transcr_reg_TetR-rel_C_sf"/>
</dbReference>
<keyword evidence="3" id="KW-1133">Transmembrane helix</keyword>
<dbReference type="Pfam" id="PF17920">
    <property type="entry name" value="TetR_C_16"/>
    <property type="match status" value="1"/>
</dbReference>
<dbReference type="EMBL" id="CP070496">
    <property type="protein sequence ID" value="QSB06900.1"/>
    <property type="molecule type" value="Genomic_DNA"/>
</dbReference>
<feature type="DNA-binding region" description="H-T-H motif" evidence="2">
    <location>
        <begin position="34"/>
        <end position="53"/>
    </location>
</feature>
<dbReference type="AlphaFoldDB" id="A0A895XXH1"/>
<keyword evidence="6" id="KW-1185">Reference proteome</keyword>
<evidence type="ECO:0000313" key="5">
    <source>
        <dbReference type="EMBL" id="QSB06900.1"/>
    </source>
</evidence>
<name>A0A895XXH1_9ACTN</name>
<dbReference type="GO" id="GO:0003700">
    <property type="term" value="F:DNA-binding transcription factor activity"/>
    <property type="evidence" value="ECO:0007669"/>
    <property type="project" value="TreeGrafter"/>
</dbReference>
<dbReference type="Proteomes" id="UP000662939">
    <property type="component" value="Chromosome"/>
</dbReference>
<dbReference type="PANTHER" id="PTHR30055:SF235">
    <property type="entry name" value="TRANSCRIPTIONAL REGULATORY PROTEIN"/>
    <property type="match status" value="1"/>
</dbReference>
<evidence type="ECO:0000259" key="4">
    <source>
        <dbReference type="PROSITE" id="PS50977"/>
    </source>
</evidence>
<dbReference type="Gene3D" id="1.10.357.10">
    <property type="entry name" value="Tetracycline Repressor, domain 2"/>
    <property type="match status" value="1"/>
</dbReference>
<dbReference type="RefSeq" id="WP_213172907.1">
    <property type="nucleotide sequence ID" value="NZ_CP070496.1"/>
</dbReference>
<accession>A0A895XXH1</accession>
<dbReference type="PANTHER" id="PTHR30055">
    <property type="entry name" value="HTH-TYPE TRANSCRIPTIONAL REGULATOR RUTR"/>
    <property type="match status" value="1"/>
</dbReference>
<keyword evidence="3" id="KW-0472">Membrane</keyword>
<keyword evidence="1 2" id="KW-0238">DNA-binding</keyword>
<dbReference type="KEGG" id="nav:JQS30_00925"/>